<reference evidence="4" key="2">
    <citation type="submission" date="2025-08" db="UniProtKB">
        <authorList>
            <consortium name="RefSeq"/>
        </authorList>
    </citation>
    <scope>IDENTIFICATION</scope>
    <source>
        <tissue evidence="4">Leaf</tissue>
    </source>
</reference>
<protein>
    <submittedName>
        <fullName evidence="4">F-box protein At1g50870</fullName>
    </submittedName>
</protein>
<evidence type="ECO:0000259" key="2">
    <source>
        <dbReference type="PROSITE" id="PS50181"/>
    </source>
</evidence>
<dbReference type="CDD" id="cd22157">
    <property type="entry name" value="F-box_AtFBW1-like"/>
    <property type="match status" value="1"/>
</dbReference>
<dbReference type="OrthoDB" id="687122at2759"/>
<proteinExistence type="predicted"/>
<keyword evidence="3" id="KW-1185">Reference proteome</keyword>
<dbReference type="PANTHER" id="PTHR31111:SF138">
    <property type="entry name" value="F-BOX ASSOCIATED DOMAIN-CONTAINING PROTEIN"/>
    <property type="match status" value="1"/>
</dbReference>
<evidence type="ECO:0000313" key="3">
    <source>
        <dbReference type="Proteomes" id="UP000515151"/>
    </source>
</evidence>
<dbReference type="Pfam" id="PF00646">
    <property type="entry name" value="F-box"/>
    <property type="match status" value="1"/>
</dbReference>
<dbReference type="Pfam" id="PF08268">
    <property type="entry name" value="FBA_3"/>
    <property type="match status" value="1"/>
</dbReference>
<dbReference type="RefSeq" id="XP_031379538.1">
    <property type="nucleotide sequence ID" value="XM_031523678.1"/>
</dbReference>
<dbReference type="Proteomes" id="UP000515151">
    <property type="component" value="Chromosome 2"/>
</dbReference>
<dbReference type="PANTHER" id="PTHR31111">
    <property type="entry name" value="BNAA05G37150D PROTEIN-RELATED"/>
    <property type="match status" value="1"/>
</dbReference>
<feature type="region of interest" description="Disordered" evidence="1">
    <location>
        <begin position="429"/>
        <end position="474"/>
    </location>
</feature>
<dbReference type="GeneID" id="116194789"/>
<dbReference type="SUPFAM" id="SSF81383">
    <property type="entry name" value="F-box domain"/>
    <property type="match status" value="1"/>
</dbReference>
<dbReference type="NCBIfam" id="TIGR01640">
    <property type="entry name" value="F_box_assoc_1"/>
    <property type="match status" value="1"/>
</dbReference>
<feature type="domain" description="F-box" evidence="2">
    <location>
        <begin position="39"/>
        <end position="91"/>
    </location>
</feature>
<accession>A0A6P8CFG1</accession>
<name>A0A6P8CFG1_PUNGR</name>
<sequence>MDISNSNLSRISIIYYLRPYIFFCSFRGRACGRRMAESSRTDIELPLDLQREILVRLPVKSLCRFRCVSKLWHSIIADPRFVEAHDAYSEYRPKLLIFRAPNCEIRKDLTWSVDGASSSKELYYSVDYPQQSNGLTQTLTYDVNICDQVDVYMSETVGRLYFLGFRDFVRIRNPTTREVFELKTMDTEAGLDAKLVDITNQFGFDPVEKKHKVFSTWKLERSTEKIIESRVFVLGESGWRRPLYDYPPNLRETYVQRGTCINGVIFSTAYTAQDEHLVALHVRSEKFQMIPLPRGAVDTVLIELSRHATLAQDDGVDLPWNEVTLWVLEDLDNQVWKQKTCVIPWREADPEWHITLHGGTPTGELMLTPMDFSEPFFLFLYNVENNVLRRIELQGPHNRLGEQNHPYTTSAGAQVRFHVESLRSPRGLSAPFEHQHESGGPICDRQSRDSRTRQQRGTRKKSDAKWQIWGEGNK</sequence>
<evidence type="ECO:0000256" key="1">
    <source>
        <dbReference type="SAM" id="MobiDB-lite"/>
    </source>
</evidence>
<dbReference type="InterPro" id="IPR017451">
    <property type="entry name" value="F-box-assoc_interact_dom"/>
</dbReference>
<evidence type="ECO:0000313" key="4">
    <source>
        <dbReference type="RefSeq" id="XP_031379538.1"/>
    </source>
</evidence>
<reference evidence="3" key="1">
    <citation type="journal article" date="2020" name="Plant Biotechnol. J.">
        <title>The pomegranate (Punica granatum L.) draft genome dissects genetic divergence between soft- and hard-seeded cultivars.</title>
        <authorList>
            <person name="Luo X."/>
            <person name="Li H."/>
            <person name="Wu Z."/>
            <person name="Yao W."/>
            <person name="Zhao P."/>
            <person name="Cao D."/>
            <person name="Yu H."/>
            <person name="Li K."/>
            <person name="Poudel K."/>
            <person name="Zhao D."/>
            <person name="Zhang F."/>
            <person name="Xia X."/>
            <person name="Chen L."/>
            <person name="Wang Q."/>
            <person name="Jing D."/>
            <person name="Cao S."/>
        </authorList>
    </citation>
    <scope>NUCLEOTIDE SEQUENCE [LARGE SCALE GENOMIC DNA]</scope>
    <source>
        <strain evidence="3">cv. Tunisia</strain>
    </source>
</reference>
<dbReference type="AlphaFoldDB" id="A0A6P8CFG1"/>
<dbReference type="PROSITE" id="PS50181">
    <property type="entry name" value="FBOX"/>
    <property type="match status" value="1"/>
</dbReference>
<dbReference type="Gene3D" id="1.20.1280.50">
    <property type="match status" value="1"/>
</dbReference>
<gene>
    <name evidence="4" type="primary">LOC116194789</name>
</gene>
<dbReference type="InterPro" id="IPR001810">
    <property type="entry name" value="F-box_dom"/>
</dbReference>
<dbReference type="SMART" id="SM00256">
    <property type="entry name" value="FBOX"/>
    <property type="match status" value="1"/>
</dbReference>
<organism evidence="3 4">
    <name type="scientific">Punica granatum</name>
    <name type="common">Pomegranate</name>
    <dbReference type="NCBI Taxonomy" id="22663"/>
    <lineage>
        <taxon>Eukaryota</taxon>
        <taxon>Viridiplantae</taxon>
        <taxon>Streptophyta</taxon>
        <taxon>Embryophyta</taxon>
        <taxon>Tracheophyta</taxon>
        <taxon>Spermatophyta</taxon>
        <taxon>Magnoliopsida</taxon>
        <taxon>eudicotyledons</taxon>
        <taxon>Gunneridae</taxon>
        <taxon>Pentapetalae</taxon>
        <taxon>rosids</taxon>
        <taxon>malvids</taxon>
        <taxon>Myrtales</taxon>
        <taxon>Lythraceae</taxon>
        <taxon>Punica</taxon>
    </lineage>
</organism>
<dbReference type="InterPro" id="IPR013187">
    <property type="entry name" value="F-box-assoc_dom_typ3"/>
</dbReference>
<dbReference type="InterPro" id="IPR036047">
    <property type="entry name" value="F-box-like_dom_sf"/>
</dbReference>